<accession>A0ABP3K6L5</accession>
<dbReference type="SUPFAM" id="SSF52949">
    <property type="entry name" value="Macro domain-like"/>
    <property type="match status" value="1"/>
</dbReference>
<feature type="region of interest" description="Disordered" evidence="2">
    <location>
        <begin position="26"/>
        <end position="104"/>
    </location>
</feature>
<dbReference type="EMBL" id="BAAAHB010000042">
    <property type="protein sequence ID" value="GAA0472718.1"/>
    <property type="molecule type" value="Genomic_DNA"/>
</dbReference>
<comment type="catalytic activity">
    <reaction evidence="1">
        <text>an N-(ADP-alpha-D-ribosyl)-thymidine in DNA + H2O = a thymidine in DNA + ADP-D-ribose</text>
        <dbReference type="Rhea" id="RHEA:71655"/>
        <dbReference type="Rhea" id="RHEA-COMP:13556"/>
        <dbReference type="Rhea" id="RHEA-COMP:18051"/>
        <dbReference type="ChEBI" id="CHEBI:15377"/>
        <dbReference type="ChEBI" id="CHEBI:57967"/>
        <dbReference type="ChEBI" id="CHEBI:137386"/>
        <dbReference type="ChEBI" id="CHEBI:191199"/>
    </reaction>
    <physiologicalReaction direction="left-to-right" evidence="1">
        <dbReference type="Rhea" id="RHEA:71656"/>
    </physiologicalReaction>
</comment>
<dbReference type="PANTHER" id="PTHR12521:SF0">
    <property type="entry name" value="ADP-RIBOSE GLYCOHYDROLASE OARD1"/>
    <property type="match status" value="1"/>
</dbReference>
<keyword evidence="5" id="KW-1185">Reference proteome</keyword>
<evidence type="ECO:0000259" key="3">
    <source>
        <dbReference type="SMART" id="SM00506"/>
    </source>
</evidence>
<sequence>MTHEARNGPGKALGNPIHYRHITHFTVSHDPNGPAVRPEPARPLRGHQPGAGRTGAAAGAPEPARRGAARRRGSSIVSGRPYRGTVTNKVRYTSGDATAPEGAGPMVPAHVCNDAGGWGKGFVKAVSRRWPEPESAYRAWYRGRDEPGSDFALGAVQLVPVGSDGPGRWVANMIGQHGVARRGRPGVPIRYEAIDAALHTLAGHCIRLGASAHMPRIGCGLAGGTWDRVEPLLRTRLVEEGVPVTVYDMPGA</sequence>
<evidence type="ECO:0000313" key="4">
    <source>
        <dbReference type="EMBL" id="GAA0472718.1"/>
    </source>
</evidence>
<feature type="compositionally biased region" description="Low complexity" evidence="2">
    <location>
        <begin position="50"/>
        <end position="62"/>
    </location>
</feature>
<dbReference type="InterPro" id="IPR002589">
    <property type="entry name" value="Macro_dom"/>
</dbReference>
<dbReference type="Proteomes" id="UP001499895">
    <property type="component" value="Unassembled WGS sequence"/>
</dbReference>
<dbReference type="InterPro" id="IPR050892">
    <property type="entry name" value="ADP-ribose_metab_enzymes"/>
</dbReference>
<dbReference type="PANTHER" id="PTHR12521">
    <property type="entry name" value="PROTEIN C6ORF130"/>
    <property type="match status" value="1"/>
</dbReference>
<proteinExistence type="predicted"/>
<dbReference type="Gene3D" id="3.40.220.10">
    <property type="entry name" value="Leucine Aminopeptidase, subunit E, domain 1"/>
    <property type="match status" value="1"/>
</dbReference>
<comment type="caution">
    <text evidence="4">The sequence shown here is derived from an EMBL/GenBank/DDBJ whole genome shotgun (WGS) entry which is preliminary data.</text>
</comment>
<organism evidence="4 5">
    <name type="scientific">Streptomyces stramineus</name>
    <dbReference type="NCBI Taxonomy" id="173861"/>
    <lineage>
        <taxon>Bacteria</taxon>
        <taxon>Bacillati</taxon>
        <taxon>Actinomycetota</taxon>
        <taxon>Actinomycetes</taxon>
        <taxon>Kitasatosporales</taxon>
        <taxon>Streptomycetaceae</taxon>
        <taxon>Streptomyces</taxon>
    </lineage>
</organism>
<gene>
    <name evidence="4" type="ORF">GCM10009544_38420</name>
</gene>
<dbReference type="InterPro" id="IPR043472">
    <property type="entry name" value="Macro_dom-like"/>
</dbReference>
<evidence type="ECO:0000256" key="1">
    <source>
        <dbReference type="ARBA" id="ARBA00035885"/>
    </source>
</evidence>
<reference evidence="5" key="1">
    <citation type="journal article" date="2019" name="Int. J. Syst. Evol. Microbiol.">
        <title>The Global Catalogue of Microorganisms (GCM) 10K type strain sequencing project: providing services to taxonomists for standard genome sequencing and annotation.</title>
        <authorList>
            <consortium name="The Broad Institute Genomics Platform"/>
            <consortium name="The Broad Institute Genome Sequencing Center for Infectious Disease"/>
            <person name="Wu L."/>
            <person name="Ma J."/>
        </authorList>
    </citation>
    <scope>NUCLEOTIDE SEQUENCE [LARGE SCALE GENOMIC DNA]</scope>
    <source>
        <strain evidence="5">JCM 10649</strain>
    </source>
</reference>
<dbReference type="SMART" id="SM00506">
    <property type="entry name" value="A1pp"/>
    <property type="match status" value="1"/>
</dbReference>
<protein>
    <recommendedName>
        <fullName evidence="3">Macro domain-containing protein</fullName>
    </recommendedName>
</protein>
<name>A0ABP3K6L5_9ACTN</name>
<evidence type="ECO:0000313" key="5">
    <source>
        <dbReference type="Proteomes" id="UP001499895"/>
    </source>
</evidence>
<dbReference type="CDD" id="cd02901">
    <property type="entry name" value="Macro_Poa1p-like"/>
    <property type="match status" value="1"/>
</dbReference>
<evidence type="ECO:0000256" key="2">
    <source>
        <dbReference type="SAM" id="MobiDB-lite"/>
    </source>
</evidence>
<feature type="domain" description="Macro" evidence="3">
    <location>
        <begin position="89"/>
        <end position="233"/>
    </location>
</feature>